<dbReference type="Pfam" id="PF00994">
    <property type="entry name" value="MoCF_biosynth"/>
    <property type="match status" value="1"/>
</dbReference>
<sequence>MAKTPTPFRPLNISVLTVSDTRTIAEDTSGNALIELLEAAGHTLQERTLVKDDVYQMRAVVSQWIADKDTHVVLITGGTGFYSRDSTPEAMMPLFDKTIEGFGELFRHISYLEIGTSTIQSRAVAGLANQTLVFCLPGSTGACKTAWNGILEEQLNASHRPCNFVSMLIGPYESNQHEA</sequence>
<dbReference type="InterPro" id="IPR008284">
    <property type="entry name" value="MoCF_biosynth_CS"/>
</dbReference>
<evidence type="ECO:0000256" key="1">
    <source>
        <dbReference type="ARBA" id="ARBA00005046"/>
    </source>
</evidence>
<dbReference type="RefSeq" id="WP_191595614.1">
    <property type="nucleotide sequence ID" value="NZ_JACYFC010000005.1"/>
</dbReference>
<dbReference type="InterPro" id="IPR001453">
    <property type="entry name" value="MoaB/Mog_dom"/>
</dbReference>
<name>A0ABR8P362_9GAMM</name>
<dbReference type="InterPro" id="IPR036425">
    <property type="entry name" value="MoaB/Mog-like_dom_sf"/>
</dbReference>
<dbReference type="PROSITE" id="PS01078">
    <property type="entry name" value="MOCF_BIOSYNTHESIS_1"/>
    <property type="match status" value="1"/>
</dbReference>
<evidence type="ECO:0000256" key="4">
    <source>
        <dbReference type="ARBA" id="ARBA00023150"/>
    </source>
</evidence>
<evidence type="ECO:0000259" key="6">
    <source>
        <dbReference type="SMART" id="SM00852"/>
    </source>
</evidence>
<proteinExistence type="inferred from homology"/>
<comment type="pathway">
    <text evidence="1 5">Cofactor biosynthesis; molybdopterin biosynthesis.</text>
</comment>
<gene>
    <name evidence="7" type="primary">moaB</name>
    <name evidence="7" type="ORF">IF202_14390</name>
</gene>
<organism evidence="7 8">
    <name type="scientific">Marinomonas colpomeniae</name>
    <dbReference type="NCBI Taxonomy" id="2774408"/>
    <lineage>
        <taxon>Bacteria</taxon>
        <taxon>Pseudomonadati</taxon>
        <taxon>Pseudomonadota</taxon>
        <taxon>Gammaproteobacteria</taxon>
        <taxon>Oceanospirillales</taxon>
        <taxon>Oceanospirillaceae</taxon>
        <taxon>Marinomonas</taxon>
    </lineage>
</organism>
<dbReference type="SMART" id="SM00852">
    <property type="entry name" value="MoCF_biosynth"/>
    <property type="match status" value="1"/>
</dbReference>
<dbReference type="PIRSF" id="PIRSF006443">
    <property type="entry name" value="MoaB"/>
    <property type="match status" value="1"/>
</dbReference>
<dbReference type="Gene3D" id="3.40.980.10">
    <property type="entry name" value="MoaB/Mog-like domain"/>
    <property type="match status" value="1"/>
</dbReference>
<accession>A0ABR8P362</accession>
<evidence type="ECO:0000256" key="2">
    <source>
        <dbReference type="ARBA" id="ARBA00006112"/>
    </source>
</evidence>
<evidence type="ECO:0000313" key="7">
    <source>
        <dbReference type="EMBL" id="MBD5772224.1"/>
    </source>
</evidence>
<comment type="function">
    <text evidence="5">May be involved in the biosynthesis of molybdopterin.</text>
</comment>
<comment type="similarity">
    <text evidence="2 5">Belongs to the MoaB/Mog family.</text>
</comment>
<protein>
    <recommendedName>
        <fullName evidence="3 5">Molybdenum cofactor biosynthesis protein B</fullName>
    </recommendedName>
</protein>
<keyword evidence="4 5" id="KW-0501">Molybdenum cofactor biosynthesis</keyword>
<dbReference type="CDD" id="cd00886">
    <property type="entry name" value="MogA_MoaB"/>
    <property type="match status" value="1"/>
</dbReference>
<comment type="caution">
    <text evidence="7">The sequence shown here is derived from an EMBL/GenBank/DDBJ whole genome shotgun (WGS) entry which is preliminary data.</text>
</comment>
<dbReference type="NCBIfam" id="TIGR02667">
    <property type="entry name" value="moaB_proteo"/>
    <property type="match status" value="1"/>
</dbReference>
<dbReference type="PANTHER" id="PTHR43232:SF2">
    <property type="entry name" value="MOLYBDENUM COFACTOR BIOSYNTHESIS PROTEIN B"/>
    <property type="match status" value="1"/>
</dbReference>
<evidence type="ECO:0000256" key="3">
    <source>
        <dbReference type="ARBA" id="ARBA00015262"/>
    </source>
</evidence>
<dbReference type="SUPFAM" id="SSF53218">
    <property type="entry name" value="Molybdenum cofactor biosynthesis proteins"/>
    <property type="match status" value="1"/>
</dbReference>
<dbReference type="NCBIfam" id="TIGR00177">
    <property type="entry name" value="molyb_syn"/>
    <property type="match status" value="1"/>
</dbReference>
<feature type="domain" description="MoaB/Mog" evidence="6">
    <location>
        <begin position="14"/>
        <end position="157"/>
    </location>
</feature>
<reference evidence="7 8" key="1">
    <citation type="submission" date="2020-09" db="EMBL/GenBank/DDBJ databases">
        <title>Marinomonas sp. nov., isolated from the cysticercosis algae of Qingdao, China.</title>
        <authorList>
            <person name="Sun X."/>
        </authorList>
    </citation>
    <scope>NUCLEOTIDE SEQUENCE [LARGE SCALE GENOMIC DNA]</scope>
    <source>
        <strain evidence="7 8">SM2066</strain>
    </source>
</reference>
<evidence type="ECO:0000313" key="8">
    <source>
        <dbReference type="Proteomes" id="UP000604161"/>
    </source>
</evidence>
<evidence type="ECO:0000256" key="5">
    <source>
        <dbReference type="PIRNR" id="PIRNR006443"/>
    </source>
</evidence>
<keyword evidence="8" id="KW-1185">Reference proteome</keyword>
<dbReference type="EMBL" id="JACYFC010000005">
    <property type="protein sequence ID" value="MBD5772224.1"/>
    <property type="molecule type" value="Genomic_DNA"/>
</dbReference>
<dbReference type="InterPro" id="IPR013484">
    <property type="entry name" value="MoaB_proteobac"/>
</dbReference>
<dbReference type="PANTHER" id="PTHR43232">
    <property type="entry name" value="MOLYBDENUM COFACTOR BIOSYNTHESIS PROTEIN B"/>
    <property type="match status" value="1"/>
</dbReference>
<dbReference type="Proteomes" id="UP000604161">
    <property type="component" value="Unassembled WGS sequence"/>
</dbReference>
<dbReference type="InterPro" id="IPR012245">
    <property type="entry name" value="MoaB"/>
</dbReference>